<dbReference type="Proteomes" id="UP000199406">
    <property type="component" value="Unassembled WGS sequence"/>
</dbReference>
<accession>A0A1G7PQF9</accession>
<gene>
    <name evidence="1" type="ORF">SAMN05660662_3677</name>
</gene>
<evidence type="ECO:0000313" key="2">
    <source>
        <dbReference type="Proteomes" id="UP000199406"/>
    </source>
</evidence>
<dbReference type="EMBL" id="FNBT01000008">
    <property type="protein sequence ID" value="SDF88498.1"/>
    <property type="molecule type" value="Genomic_DNA"/>
</dbReference>
<evidence type="ECO:0000313" key="1">
    <source>
        <dbReference type="EMBL" id="SDF88498.1"/>
    </source>
</evidence>
<name>A0A1G7PQF9_9ACTN</name>
<dbReference type="AlphaFoldDB" id="A0A1G7PQF9"/>
<sequence length="63" mass="6279">MSLRNGGVVVGGVTAAGYVSRAAVFDSGNSYAWGSRSVVERAPLLRVAGTPADIGPYPGGRAG</sequence>
<organism evidence="1 2">
    <name type="scientific">Blastococcus aurantiacus</name>
    <dbReference type="NCBI Taxonomy" id="1550231"/>
    <lineage>
        <taxon>Bacteria</taxon>
        <taxon>Bacillati</taxon>
        <taxon>Actinomycetota</taxon>
        <taxon>Actinomycetes</taxon>
        <taxon>Geodermatophilales</taxon>
        <taxon>Geodermatophilaceae</taxon>
        <taxon>Blastococcus</taxon>
    </lineage>
</organism>
<keyword evidence="2" id="KW-1185">Reference proteome</keyword>
<reference evidence="2" key="1">
    <citation type="submission" date="2016-10" db="EMBL/GenBank/DDBJ databases">
        <authorList>
            <person name="Varghese N."/>
            <person name="Submissions S."/>
        </authorList>
    </citation>
    <scope>NUCLEOTIDE SEQUENCE [LARGE SCALE GENOMIC DNA]</scope>
    <source>
        <strain evidence="2">DSM 44268</strain>
    </source>
</reference>
<proteinExistence type="predicted"/>
<protein>
    <submittedName>
        <fullName evidence="1">Uncharacterized protein</fullName>
    </submittedName>
</protein>